<accession>A0A849I3K0</accession>
<gene>
    <name evidence="6" type="ORF">HJG44_00910</name>
</gene>
<dbReference type="InterPro" id="IPR006115">
    <property type="entry name" value="6PGDH_NADP-bd"/>
</dbReference>
<proteinExistence type="predicted"/>
<dbReference type="RefSeq" id="WP_171216470.1">
    <property type="nucleotide sequence ID" value="NZ_JABEPP010000001.1"/>
</dbReference>
<dbReference type="InterPro" id="IPR013328">
    <property type="entry name" value="6PGD_dom2"/>
</dbReference>
<feature type="active site" evidence="3">
    <location>
        <position position="170"/>
    </location>
</feature>
<protein>
    <submittedName>
        <fullName evidence="6">NAD(P)-dependent oxidoreductase</fullName>
    </submittedName>
</protein>
<dbReference type="SUPFAM" id="SSF48179">
    <property type="entry name" value="6-phosphogluconate dehydrogenase C-terminal domain-like"/>
    <property type="match status" value="1"/>
</dbReference>
<dbReference type="Proteomes" id="UP000564885">
    <property type="component" value="Unassembled WGS sequence"/>
</dbReference>
<dbReference type="PANTHER" id="PTHR43060">
    <property type="entry name" value="3-HYDROXYISOBUTYRATE DEHYDROGENASE-LIKE 1, MITOCHONDRIAL-RELATED"/>
    <property type="match status" value="1"/>
</dbReference>
<feature type="domain" description="3-hydroxyisobutyrate dehydrogenase-like NAD-binding" evidence="5">
    <location>
        <begin position="164"/>
        <end position="284"/>
    </location>
</feature>
<keyword evidence="1" id="KW-0560">Oxidoreductase</keyword>
<evidence type="ECO:0000256" key="2">
    <source>
        <dbReference type="ARBA" id="ARBA00023027"/>
    </source>
</evidence>
<feature type="domain" description="6-phosphogluconate dehydrogenase NADP-binding" evidence="4">
    <location>
        <begin position="6"/>
        <end position="156"/>
    </location>
</feature>
<dbReference type="GO" id="GO:0016491">
    <property type="term" value="F:oxidoreductase activity"/>
    <property type="evidence" value="ECO:0007669"/>
    <property type="project" value="UniProtKB-KW"/>
</dbReference>
<dbReference type="Gene3D" id="3.40.50.720">
    <property type="entry name" value="NAD(P)-binding Rossmann-like Domain"/>
    <property type="match status" value="1"/>
</dbReference>
<organism evidence="6 7">
    <name type="scientific">Enterovirga aerilata</name>
    <dbReference type="NCBI Taxonomy" id="2730920"/>
    <lineage>
        <taxon>Bacteria</taxon>
        <taxon>Pseudomonadati</taxon>
        <taxon>Pseudomonadota</taxon>
        <taxon>Alphaproteobacteria</taxon>
        <taxon>Hyphomicrobiales</taxon>
        <taxon>Methylobacteriaceae</taxon>
        <taxon>Enterovirga</taxon>
    </lineage>
</organism>
<comment type="caution">
    <text evidence="6">The sequence shown here is derived from an EMBL/GenBank/DDBJ whole genome shotgun (WGS) entry which is preliminary data.</text>
</comment>
<dbReference type="GO" id="GO:0051287">
    <property type="term" value="F:NAD binding"/>
    <property type="evidence" value="ECO:0007669"/>
    <property type="project" value="InterPro"/>
</dbReference>
<dbReference type="InterPro" id="IPR036291">
    <property type="entry name" value="NAD(P)-bd_dom_sf"/>
</dbReference>
<evidence type="ECO:0000259" key="5">
    <source>
        <dbReference type="Pfam" id="PF14833"/>
    </source>
</evidence>
<dbReference type="GO" id="GO:0050661">
    <property type="term" value="F:NADP binding"/>
    <property type="evidence" value="ECO:0007669"/>
    <property type="project" value="InterPro"/>
</dbReference>
<dbReference type="Gene3D" id="1.10.1040.10">
    <property type="entry name" value="N-(1-d-carboxylethyl)-l-norvaline Dehydrogenase, domain 2"/>
    <property type="match status" value="1"/>
</dbReference>
<evidence type="ECO:0000259" key="4">
    <source>
        <dbReference type="Pfam" id="PF03446"/>
    </source>
</evidence>
<dbReference type="InterPro" id="IPR008927">
    <property type="entry name" value="6-PGluconate_DH-like_C_sf"/>
</dbReference>
<dbReference type="PANTHER" id="PTHR43060:SF15">
    <property type="entry name" value="3-HYDROXYISOBUTYRATE DEHYDROGENASE-LIKE 1, MITOCHONDRIAL-RELATED"/>
    <property type="match status" value="1"/>
</dbReference>
<keyword evidence="7" id="KW-1185">Reference proteome</keyword>
<reference evidence="6 7" key="1">
    <citation type="submission" date="2020-04" db="EMBL/GenBank/DDBJ databases">
        <title>Enterovirga sp. isolate from soil.</title>
        <authorList>
            <person name="Chea S."/>
            <person name="Kim D.-U."/>
        </authorList>
    </citation>
    <scope>NUCLEOTIDE SEQUENCE [LARGE SCALE GENOMIC DNA]</scope>
    <source>
        <strain evidence="6 7">DB1703</strain>
    </source>
</reference>
<keyword evidence="2" id="KW-0520">NAD</keyword>
<evidence type="ECO:0000256" key="3">
    <source>
        <dbReference type="PIRSR" id="PIRSR000103-1"/>
    </source>
</evidence>
<dbReference type="Pfam" id="PF14833">
    <property type="entry name" value="NAD_binding_11"/>
    <property type="match status" value="1"/>
</dbReference>
<dbReference type="InterPro" id="IPR015815">
    <property type="entry name" value="HIBADH-related"/>
</dbReference>
<name>A0A849I3K0_9HYPH</name>
<dbReference type="InterPro" id="IPR029154">
    <property type="entry name" value="HIBADH-like_NADP-bd"/>
</dbReference>
<evidence type="ECO:0000256" key="1">
    <source>
        <dbReference type="ARBA" id="ARBA00023002"/>
    </source>
</evidence>
<evidence type="ECO:0000313" key="6">
    <source>
        <dbReference type="EMBL" id="NNM70955.1"/>
    </source>
</evidence>
<sequence>MGQGSVGIVGLGIMGGAIARNLVERGWRVVGFDVSPERRDEAQAHGVALAADVAELVRQAPLILTSLPGPEAAAATAKAIAAAEAGPRVVAEASTLALEDKLAFETVMAAAGHAALDCPLSGTGAQARSRDLVVYASGARDAIARAMPVFADFAREAHDLGRFGNGTRMKLVANLLVAIHNVASAEAMVLGMKAGLDPDQIVKLVSGGAGTSRIFELRAPMMAADRYEPATMKTAIWQKDMDVIRRFAAELGVETPLFSASGPIYEAAVAAGLGAVDTACVCRVIESRSGLRRREPA</sequence>
<dbReference type="PIRSF" id="PIRSF000103">
    <property type="entry name" value="HIBADH"/>
    <property type="match status" value="1"/>
</dbReference>
<dbReference type="AlphaFoldDB" id="A0A849I3K0"/>
<dbReference type="SUPFAM" id="SSF51735">
    <property type="entry name" value="NAD(P)-binding Rossmann-fold domains"/>
    <property type="match status" value="1"/>
</dbReference>
<dbReference type="Pfam" id="PF03446">
    <property type="entry name" value="NAD_binding_2"/>
    <property type="match status" value="1"/>
</dbReference>
<dbReference type="EMBL" id="JABEPP010000001">
    <property type="protein sequence ID" value="NNM70955.1"/>
    <property type="molecule type" value="Genomic_DNA"/>
</dbReference>
<evidence type="ECO:0000313" key="7">
    <source>
        <dbReference type="Proteomes" id="UP000564885"/>
    </source>
</evidence>